<comment type="subcellular location">
    <subcellularLocation>
        <location evidence="1">Membrane</location>
        <topology evidence="1">Multi-pass membrane protein</topology>
    </subcellularLocation>
</comment>
<reference evidence="13 14" key="1">
    <citation type="submission" date="2024-03" db="EMBL/GenBank/DDBJ databases">
        <title>Community enrichment and isolation of bacterial strains for fucoidan degradation.</title>
        <authorList>
            <person name="Sichert A."/>
        </authorList>
    </citation>
    <scope>NUCLEOTIDE SEQUENCE [LARGE SCALE GENOMIC DNA]</scope>
    <source>
        <strain evidence="13 14">AS76</strain>
    </source>
</reference>
<keyword evidence="11" id="KW-0676">Redox-active center</keyword>
<organism evidence="13 14">
    <name type="scientific">Neptuniibacter pectenicola</name>
    <dbReference type="NCBI Taxonomy" id="1806669"/>
    <lineage>
        <taxon>Bacteria</taxon>
        <taxon>Pseudomonadati</taxon>
        <taxon>Pseudomonadota</taxon>
        <taxon>Gammaproteobacteria</taxon>
        <taxon>Oceanospirillales</taxon>
        <taxon>Oceanospirillaceae</taxon>
        <taxon>Neptuniibacter</taxon>
    </lineage>
</organism>
<sequence length="146" mass="16222">MTLDQKSDKDHRWWLLTVAWVIAFISTLSALFIGEVLGQTPCTLCWYQRICMFPLAIILGIASYQSDIKVVWYALPLSVIGLCIAAYHSLTYSGYIAEPIVPCGQDSSCTGSNMTILGGISLPYLSLAAFFLITFLLITLFRKIKT</sequence>
<evidence type="ECO:0000256" key="5">
    <source>
        <dbReference type="ARBA" id="ARBA00022982"/>
    </source>
</evidence>
<keyword evidence="8 12" id="KW-0472">Membrane</keyword>
<evidence type="ECO:0000313" key="14">
    <source>
        <dbReference type="Proteomes" id="UP001449225"/>
    </source>
</evidence>
<accession>A0ABU9TW84</accession>
<gene>
    <name evidence="13" type="ORF">WNY58_16470</name>
</gene>
<dbReference type="Pfam" id="PF02600">
    <property type="entry name" value="DsbB"/>
    <property type="match status" value="1"/>
</dbReference>
<comment type="caution">
    <text evidence="13">The sequence shown here is derived from an EMBL/GenBank/DDBJ whole genome shotgun (WGS) entry which is preliminary data.</text>
</comment>
<feature type="transmembrane region" description="Helical" evidence="12">
    <location>
        <begin position="46"/>
        <end position="64"/>
    </location>
</feature>
<evidence type="ECO:0000256" key="9">
    <source>
        <dbReference type="ARBA" id="ARBA00023157"/>
    </source>
</evidence>
<dbReference type="Proteomes" id="UP001449225">
    <property type="component" value="Unassembled WGS sequence"/>
</dbReference>
<dbReference type="PIRSF" id="PIRSF036659">
    <property type="entry name" value="BdbC"/>
    <property type="match status" value="1"/>
</dbReference>
<keyword evidence="5" id="KW-0249">Electron transport</keyword>
<evidence type="ECO:0000256" key="2">
    <source>
        <dbReference type="ARBA" id="ARBA00007602"/>
    </source>
</evidence>
<evidence type="ECO:0000256" key="1">
    <source>
        <dbReference type="ARBA" id="ARBA00004141"/>
    </source>
</evidence>
<name>A0ABU9TW84_9GAMM</name>
<dbReference type="Gene3D" id="1.20.1550.10">
    <property type="entry name" value="DsbB-like"/>
    <property type="match status" value="1"/>
</dbReference>
<keyword evidence="10" id="KW-0143">Chaperone</keyword>
<feature type="transmembrane region" description="Helical" evidence="12">
    <location>
        <begin position="71"/>
        <end position="90"/>
    </location>
</feature>
<feature type="transmembrane region" description="Helical" evidence="12">
    <location>
        <begin position="12"/>
        <end position="34"/>
    </location>
</feature>
<dbReference type="PANTHER" id="PTHR43469">
    <property type="entry name" value="DISULFIDE FORMATION PROTEIN-RELATED"/>
    <property type="match status" value="1"/>
</dbReference>
<dbReference type="InterPro" id="IPR023380">
    <property type="entry name" value="DsbB-like_sf"/>
</dbReference>
<keyword evidence="6 12" id="KW-1133">Transmembrane helix</keyword>
<protein>
    <submittedName>
        <fullName evidence="13">Disulfide bond formation protein B</fullName>
    </submittedName>
</protein>
<dbReference type="HAMAP" id="MF_00287">
    <property type="entry name" value="BdbC"/>
    <property type="match status" value="1"/>
</dbReference>
<feature type="transmembrane region" description="Helical" evidence="12">
    <location>
        <begin position="122"/>
        <end position="141"/>
    </location>
</feature>
<keyword evidence="7" id="KW-0560">Oxidoreductase</keyword>
<dbReference type="PANTHER" id="PTHR43469:SF1">
    <property type="entry name" value="SPBETA PROPHAGE-DERIVED DISULFIDE BOND FORMATION PROTEIN B"/>
    <property type="match status" value="1"/>
</dbReference>
<evidence type="ECO:0000256" key="8">
    <source>
        <dbReference type="ARBA" id="ARBA00023136"/>
    </source>
</evidence>
<evidence type="ECO:0000313" key="13">
    <source>
        <dbReference type="EMBL" id="MEM5537980.1"/>
    </source>
</evidence>
<evidence type="ECO:0000256" key="3">
    <source>
        <dbReference type="ARBA" id="ARBA00022448"/>
    </source>
</evidence>
<dbReference type="SUPFAM" id="SSF158442">
    <property type="entry name" value="DsbB-like"/>
    <property type="match status" value="1"/>
</dbReference>
<keyword evidence="14" id="KW-1185">Reference proteome</keyword>
<evidence type="ECO:0000256" key="4">
    <source>
        <dbReference type="ARBA" id="ARBA00022692"/>
    </source>
</evidence>
<dbReference type="EMBL" id="JBBMRA010000026">
    <property type="protein sequence ID" value="MEM5537980.1"/>
    <property type="molecule type" value="Genomic_DNA"/>
</dbReference>
<dbReference type="InterPro" id="IPR012187">
    <property type="entry name" value="Disulphide_bond_form_BdbC"/>
</dbReference>
<evidence type="ECO:0000256" key="10">
    <source>
        <dbReference type="ARBA" id="ARBA00023186"/>
    </source>
</evidence>
<keyword evidence="9" id="KW-1015">Disulfide bond</keyword>
<keyword evidence="3" id="KW-0813">Transport</keyword>
<dbReference type="InterPro" id="IPR003752">
    <property type="entry name" value="DiS_bond_form_DsbB/BdbC"/>
</dbReference>
<evidence type="ECO:0000256" key="7">
    <source>
        <dbReference type="ARBA" id="ARBA00023002"/>
    </source>
</evidence>
<evidence type="ECO:0000256" key="6">
    <source>
        <dbReference type="ARBA" id="ARBA00022989"/>
    </source>
</evidence>
<proteinExistence type="inferred from homology"/>
<evidence type="ECO:0000256" key="12">
    <source>
        <dbReference type="SAM" id="Phobius"/>
    </source>
</evidence>
<dbReference type="RefSeq" id="WP_342855114.1">
    <property type="nucleotide sequence ID" value="NZ_JBBMRA010000026.1"/>
</dbReference>
<evidence type="ECO:0000256" key="11">
    <source>
        <dbReference type="ARBA" id="ARBA00023284"/>
    </source>
</evidence>
<keyword evidence="4 12" id="KW-0812">Transmembrane</keyword>
<comment type="similarity">
    <text evidence="2">Belongs to the DsbB family. BdbC subfamily.</text>
</comment>